<dbReference type="Proteomes" id="UP001499986">
    <property type="component" value="Unassembled WGS sequence"/>
</dbReference>
<evidence type="ECO:0000313" key="1">
    <source>
        <dbReference type="EMBL" id="GAA2428001.1"/>
    </source>
</evidence>
<protein>
    <recommendedName>
        <fullName evidence="3">CHAT domain-containing protein</fullName>
    </recommendedName>
</protein>
<evidence type="ECO:0008006" key="3">
    <source>
        <dbReference type="Google" id="ProtNLM"/>
    </source>
</evidence>
<evidence type="ECO:0000313" key="2">
    <source>
        <dbReference type="Proteomes" id="UP001499986"/>
    </source>
</evidence>
<keyword evidence="2" id="KW-1185">Reference proteome</keyword>
<accession>A0ABP5WI83</accession>
<gene>
    <name evidence="1" type="ORF">GCM10010255_83430</name>
</gene>
<sequence length="56" mass="6400">MRPACRPQVLPPIDLRDEWTLALLLACETGQARRPVAQHADVLAAERRTRFRSTVF</sequence>
<proteinExistence type="predicted"/>
<dbReference type="EMBL" id="BAAASE010000020">
    <property type="protein sequence ID" value="GAA2428001.1"/>
    <property type="molecule type" value="Genomic_DNA"/>
</dbReference>
<reference evidence="2" key="1">
    <citation type="journal article" date="2019" name="Int. J. Syst. Evol. Microbiol.">
        <title>The Global Catalogue of Microorganisms (GCM) 10K type strain sequencing project: providing services to taxonomists for standard genome sequencing and annotation.</title>
        <authorList>
            <consortium name="The Broad Institute Genomics Platform"/>
            <consortium name="The Broad Institute Genome Sequencing Center for Infectious Disease"/>
            <person name="Wu L."/>
            <person name="Ma J."/>
        </authorList>
    </citation>
    <scope>NUCLEOTIDE SEQUENCE [LARGE SCALE GENOMIC DNA]</scope>
    <source>
        <strain evidence="2">JCM 4358</strain>
    </source>
</reference>
<organism evidence="1 2">
    <name type="scientific">Streptomyces coeruleofuscus</name>
    <dbReference type="NCBI Taxonomy" id="66879"/>
    <lineage>
        <taxon>Bacteria</taxon>
        <taxon>Bacillati</taxon>
        <taxon>Actinomycetota</taxon>
        <taxon>Actinomycetes</taxon>
        <taxon>Kitasatosporales</taxon>
        <taxon>Streptomycetaceae</taxon>
        <taxon>Streptomyces</taxon>
    </lineage>
</organism>
<comment type="caution">
    <text evidence="1">The sequence shown here is derived from an EMBL/GenBank/DDBJ whole genome shotgun (WGS) entry which is preliminary data.</text>
</comment>
<name>A0ABP5WI83_9ACTN</name>